<protein>
    <submittedName>
        <fullName evidence="5">LacI family transcriptional regulator</fullName>
    </submittedName>
</protein>
<dbReference type="InterPro" id="IPR000843">
    <property type="entry name" value="HTH_LacI"/>
</dbReference>
<dbReference type="EMBL" id="DWYC01000036">
    <property type="protein sequence ID" value="HJB56565.1"/>
    <property type="molecule type" value="Genomic_DNA"/>
</dbReference>
<name>A0A9D2S5W1_9FIRM</name>
<keyword evidence="1" id="KW-0805">Transcription regulation</keyword>
<reference evidence="5" key="1">
    <citation type="journal article" date="2021" name="PeerJ">
        <title>Extensive microbial diversity within the chicken gut microbiome revealed by metagenomics and culture.</title>
        <authorList>
            <person name="Gilroy R."/>
            <person name="Ravi A."/>
            <person name="Getino M."/>
            <person name="Pursley I."/>
            <person name="Horton D.L."/>
            <person name="Alikhan N.F."/>
            <person name="Baker D."/>
            <person name="Gharbi K."/>
            <person name="Hall N."/>
            <person name="Watson M."/>
            <person name="Adriaenssens E.M."/>
            <person name="Foster-Nyarko E."/>
            <person name="Jarju S."/>
            <person name="Secka A."/>
            <person name="Antonio M."/>
            <person name="Oren A."/>
            <person name="Chaudhuri R.R."/>
            <person name="La Ragione R."/>
            <person name="Hildebrand F."/>
            <person name="Pallen M.J."/>
        </authorList>
    </citation>
    <scope>NUCLEOTIDE SEQUENCE</scope>
    <source>
        <strain evidence="5">CHK189-11263</strain>
    </source>
</reference>
<evidence type="ECO:0000313" key="6">
    <source>
        <dbReference type="Proteomes" id="UP000824208"/>
    </source>
</evidence>
<dbReference type="GO" id="GO:0000976">
    <property type="term" value="F:transcription cis-regulatory region binding"/>
    <property type="evidence" value="ECO:0007669"/>
    <property type="project" value="TreeGrafter"/>
</dbReference>
<dbReference type="SMART" id="SM00354">
    <property type="entry name" value="HTH_LACI"/>
    <property type="match status" value="1"/>
</dbReference>
<comment type="caution">
    <text evidence="5">The sequence shown here is derived from an EMBL/GenBank/DDBJ whole genome shotgun (WGS) entry which is preliminary data.</text>
</comment>
<evidence type="ECO:0000256" key="2">
    <source>
        <dbReference type="ARBA" id="ARBA00023125"/>
    </source>
</evidence>
<proteinExistence type="predicted"/>
<keyword evidence="3" id="KW-0804">Transcription</keyword>
<accession>A0A9D2S5W1</accession>
<dbReference type="CDD" id="cd01392">
    <property type="entry name" value="HTH_LacI"/>
    <property type="match status" value="1"/>
</dbReference>
<dbReference type="Gene3D" id="1.10.260.40">
    <property type="entry name" value="lambda repressor-like DNA-binding domains"/>
    <property type="match status" value="1"/>
</dbReference>
<dbReference type="InterPro" id="IPR046335">
    <property type="entry name" value="LacI/GalR-like_sensor"/>
</dbReference>
<dbReference type="PANTHER" id="PTHR30146:SF109">
    <property type="entry name" value="HTH-TYPE TRANSCRIPTIONAL REGULATOR GALS"/>
    <property type="match status" value="1"/>
</dbReference>
<dbReference type="PROSITE" id="PS50932">
    <property type="entry name" value="HTH_LACI_2"/>
    <property type="match status" value="1"/>
</dbReference>
<evidence type="ECO:0000256" key="1">
    <source>
        <dbReference type="ARBA" id="ARBA00023015"/>
    </source>
</evidence>
<dbReference type="SUPFAM" id="SSF47413">
    <property type="entry name" value="lambda repressor-like DNA-binding domains"/>
    <property type="match status" value="1"/>
</dbReference>
<dbReference type="PANTHER" id="PTHR30146">
    <property type="entry name" value="LACI-RELATED TRANSCRIPTIONAL REPRESSOR"/>
    <property type="match status" value="1"/>
</dbReference>
<evidence type="ECO:0000259" key="4">
    <source>
        <dbReference type="PROSITE" id="PS50932"/>
    </source>
</evidence>
<feature type="domain" description="HTH lacI-type" evidence="4">
    <location>
        <begin position="16"/>
        <end position="72"/>
    </location>
</feature>
<dbReference type="Pfam" id="PF00356">
    <property type="entry name" value="LacI"/>
    <property type="match status" value="1"/>
</dbReference>
<dbReference type="InterPro" id="IPR010982">
    <property type="entry name" value="Lambda_DNA-bd_dom_sf"/>
</dbReference>
<dbReference type="Proteomes" id="UP000824208">
    <property type="component" value="Unassembled WGS sequence"/>
</dbReference>
<reference evidence="5" key="2">
    <citation type="submission" date="2021-04" db="EMBL/GenBank/DDBJ databases">
        <authorList>
            <person name="Gilroy R."/>
        </authorList>
    </citation>
    <scope>NUCLEOTIDE SEQUENCE</scope>
    <source>
        <strain evidence="5">CHK189-11263</strain>
    </source>
</reference>
<sequence>MGQSGQQNPRTGSGSVTSKDVAARAGVSVASVCRVFDKKWKGRVSAKLEQKVLSAAQELGYHPNALARGLISKRSGIIGVVMSEEFNSFYFDLFCRMTNLIQELGMRVMVFNAAAYRDLQDIFNCFLSYQVDGIIITAASLAAGFESLKGDTPFPAPVILVNVYRHSTAWPSVICDNRRGTREMARYLYDMGGREFLFLSAFKSQYYDVEERLEGFRSGLEACGPHRLHIEYGDYTYESGQEIARRVLSRKERPDTVFSTGTRMALGYMDAARYSFGLRIPADFNIAAYDDLIGAQFQSYDLTCIEQPSQELAEKAVQLLSDALNGAPQASRIYREPPRLHLRGSVSRRRPVLLSP</sequence>
<dbReference type="Gene3D" id="3.40.50.2300">
    <property type="match status" value="2"/>
</dbReference>
<dbReference type="Pfam" id="PF13377">
    <property type="entry name" value="Peripla_BP_3"/>
    <property type="match status" value="1"/>
</dbReference>
<dbReference type="GO" id="GO:0003700">
    <property type="term" value="F:DNA-binding transcription factor activity"/>
    <property type="evidence" value="ECO:0007669"/>
    <property type="project" value="TreeGrafter"/>
</dbReference>
<evidence type="ECO:0000256" key="3">
    <source>
        <dbReference type="ARBA" id="ARBA00023163"/>
    </source>
</evidence>
<dbReference type="SUPFAM" id="SSF53822">
    <property type="entry name" value="Periplasmic binding protein-like I"/>
    <property type="match status" value="1"/>
</dbReference>
<dbReference type="AlphaFoldDB" id="A0A9D2S5W1"/>
<organism evidence="5 6">
    <name type="scientific">Candidatus Flavonifractor intestinipullorum</name>
    <dbReference type="NCBI Taxonomy" id="2838587"/>
    <lineage>
        <taxon>Bacteria</taxon>
        <taxon>Bacillati</taxon>
        <taxon>Bacillota</taxon>
        <taxon>Clostridia</taxon>
        <taxon>Eubacteriales</taxon>
        <taxon>Oscillospiraceae</taxon>
        <taxon>Flavonifractor</taxon>
    </lineage>
</organism>
<keyword evidence="2" id="KW-0238">DNA-binding</keyword>
<evidence type="ECO:0000313" key="5">
    <source>
        <dbReference type="EMBL" id="HJB56565.1"/>
    </source>
</evidence>
<dbReference type="InterPro" id="IPR028082">
    <property type="entry name" value="Peripla_BP_I"/>
</dbReference>
<gene>
    <name evidence="5" type="ORF">H9714_03340</name>
</gene>